<evidence type="ECO:0000313" key="7">
    <source>
        <dbReference type="Proteomes" id="UP000216164"/>
    </source>
</evidence>
<keyword evidence="6" id="KW-0489">Methyltransferase</keyword>
<dbReference type="Gene3D" id="1.20.120.1630">
    <property type="match status" value="1"/>
</dbReference>
<reference evidence="6 7" key="1">
    <citation type="submission" date="2017-04" db="EMBL/GenBank/DDBJ databases">
        <title>Genome Announcement: Closed genomes of Ralstonia solanacearum strains K60, UW551, and UW700.</title>
        <authorList>
            <person name="Hayes M."/>
            <person name="Macintyre A.M."/>
            <person name="Allen C."/>
        </authorList>
    </citation>
    <scope>NUCLEOTIDE SEQUENCE [LARGE SCALE GENOMIC DNA]</scope>
    <source>
        <strain evidence="6 7">UW25</strain>
    </source>
</reference>
<evidence type="ECO:0000256" key="3">
    <source>
        <dbReference type="ARBA" id="ARBA00022989"/>
    </source>
</evidence>
<dbReference type="GO" id="GO:0032259">
    <property type="term" value="P:methylation"/>
    <property type="evidence" value="ECO:0007669"/>
    <property type="project" value="UniProtKB-KW"/>
</dbReference>
<evidence type="ECO:0000256" key="4">
    <source>
        <dbReference type="ARBA" id="ARBA00023136"/>
    </source>
</evidence>
<name>A0AAP7ZMU9_RALSL</name>
<keyword evidence="4 5" id="KW-0472">Membrane</keyword>
<feature type="transmembrane region" description="Helical" evidence="5">
    <location>
        <begin position="46"/>
        <end position="67"/>
    </location>
</feature>
<dbReference type="GO" id="GO:0012505">
    <property type="term" value="C:endomembrane system"/>
    <property type="evidence" value="ECO:0007669"/>
    <property type="project" value="UniProtKB-SubCell"/>
</dbReference>
<feature type="transmembrane region" description="Helical" evidence="5">
    <location>
        <begin position="116"/>
        <end position="134"/>
    </location>
</feature>
<protein>
    <submittedName>
        <fullName evidence="6">Isoprenylcysteine carboxyl methyltransferase</fullName>
    </submittedName>
</protein>
<dbReference type="Proteomes" id="UP000216164">
    <property type="component" value="Unassembled WGS sequence"/>
</dbReference>
<proteinExistence type="predicted"/>
<dbReference type="Pfam" id="PF04191">
    <property type="entry name" value="PEMT"/>
    <property type="match status" value="1"/>
</dbReference>
<accession>A0AAP7ZMU9</accession>
<comment type="caution">
    <text evidence="6">The sequence shown here is derived from an EMBL/GenBank/DDBJ whole genome shotgun (WGS) entry which is preliminary data.</text>
</comment>
<organism evidence="6 7">
    <name type="scientific">Ralstonia solanacearum K60</name>
    <dbReference type="NCBI Taxonomy" id="1091042"/>
    <lineage>
        <taxon>Bacteria</taxon>
        <taxon>Pseudomonadati</taxon>
        <taxon>Pseudomonadota</taxon>
        <taxon>Betaproteobacteria</taxon>
        <taxon>Burkholderiales</taxon>
        <taxon>Burkholderiaceae</taxon>
        <taxon>Ralstonia</taxon>
        <taxon>Ralstonia solanacearum species complex</taxon>
    </lineage>
</organism>
<keyword evidence="3 5" id="KW-1133">Transmembrane helix</keyword>
<dbReference type="GO" id="GO:0008168">
    <property type="term" value="F:methyltransferase activity"/>
    <property type="evidence" value="ECO:0007669"/>
    <property type="project" value="UniProtKB-KW"/>
</dbReference>
<keyword evidence="2 5" id="KW-0812">Transmembrane</keyword>
<dbReference type="AlphaFoldDB" id="A0AAP7ZMU9"/>
<dbReference type="InterPro" id="IPR007318">
    <property type="entry name" value="Phopholipid_MeTrfase"/>
</dbReference>
<evidence type="ECO:0000256" key="2">
    <source>
        <dbReference type="ARBA" id="ARBA00022692"/>
    </source>
</evidence>
<evidence type="ECO:0000256" key="1">
    <source>
        <dbReference type="ARBA" id="ARBA00004127"/>
    </source>
</evidence>
<comment type="subcellular location">
    <subcellularLocation>
        <location evidence="1">Endomembrane system</location>
        <topology evidence="1">Multi-pass membrane protein</topology>
    </subcellularLocation>
</comment>
<evidence type="ECO:0000313" key="6">
    <source>
        <dbReference type="EMBL" id="OYQ13299.1"/>
    </source>
</evidence>
<evidence type="ECO:0000256" key="5">
    <source>
        <dbReference type="SAM" id="Phobius"/>
    </source>
</evidence>
<sequence>MRRSVAAAVSLVFFAIAPGVVAGLVPWWLTHWRVLRPLPEFVVVRGLGVVLLFGGTVALIAAFTRFVTEGAGTPAPVAPPERLVVGGLYQYVRNPMYLAVEATIVGQALLLWQPALLLYAAAVWATMALFVRTYEEPALRRKFGAQYEAYRDAVPAWWPRLRPWKRGGDRK</sequence>
<gene>
    <name evidence="6" type="ORF">B7R77_08565</name>
</gene>
<keyword evidence="6" id="KW-0808">Transferase</keyword>
<dbReference type="EMBL" id="NCTK01000001">
    <property type="protein sequence ID" value="OYQ13299.1"/>
    <property type="molecule type" value="Genomic_DNA"/>
</dbReference>